<dbReference type="SUPFAM" id="SSF56112">
    <property type="entry name" value="Protein kinase-like (PK-like)"/>
    <property type="match status" value="1"/>
</dbReference>
<dbReference type="InterPro" id="IPR011009">
    <property type="entry name" value="Kinase-like_dom_sf"/>
</dbReference>
<comment type="caution">
    <text evidence="2">The sequence shown here is derived from an EMBL/GenBank/DDBJ whole genome shotgun (WGS) entry which is preliminary data.</text>
</comment>
<dbReference type="AlphaFoldDB" id="A0A931HX88"/>
<name>A0A931HX88_9BACI</name>
<keyword evidence="3" id="KW-1185">Reference proteome</keyword>
<feature type="domain" description="Aminoglycoside phosphotransferase" evidence="1">
    <location>
        <begin position="22"/>
        <end position="255"/>
    </location>
</feature>
<dbReference type="Gene3D" id="3.90.1200.10">
    <property type="match status" value="1"/>
</dbReference>
<protein>
    <submittedName>
        <fullName evidence="2">Aminoglycoside phosphotransferase family protein</fullName>
    </submittedName>
</protein>
<accession>A0A931HX88</accession>
<dbReference type="Pfam" id="PF01636">
    <property type="entry name" value="APH"/>
    <property type="match status" value="1"/>
</dbReference>
<evidence type="ECO:0000313" key="3">
    <source>
        <dbReference type="Proteomes" id="UP000614490"/>
    </source>
</evidence>
<dbReference type="PANTHER" id="PTHR21310">
    <property type="entry name" value="AMINOGLYCOSIDE PHOSPHOTRANSFERASE-RELATED-RELATED"/>
    <property type="match status" value="1"/>
</dbReference>
<dbReference type="RefSeq" id="WP_197317883.1">
    <property type="nucleotide sequence ID" value="NZ_JADZSC010000003.1"/>
</dbReference>
<organism evidence="2 3">
    <name type="scientific">Halobacillus yeomjeoni</name>
    <dbReference type="NCBI Taxonomy" id="311194"/>
    <lineage>
        <taxon>Bacteria</taxon>
        <taxon>Bacillati</taxon>
        <taxon>Bacillota</taxon>
        <taxon>Bacilli</taxon>
        <taxon>Bacillales</taxon>
        <taxon>Bacillaceae</taxon>
        <taxon>Halobacillus</taxon>
    </lineage>
</organism>
<dbReference type="PANTHER" id="PTHR21310:SF42">
    <property type="entry name" value="BIFUNCTIONAL AAC_APH"/>
    <property type="match status" value="1"/>
</dbReference>
<evidence type="ECO:0000313" key="2">
    <source>
        <dbReference type="EMBL" id="MBH0231244.1"/>
    </source>
</evidence>
<dbReference type="Gene3D" id="3.30.200.20">
    <property type="entry name" value="Phosphorylase Kinase, domain 1"/>
    <property type="match status" value="1"/>
</dbReference>
<dbReference type="EMBL" id="JADZSC010000003">
    <property type="protein sequence ID" value="MBH0231244.1"/>
    <property type="molecule type" value="Genomic_DNA"/>
</dbReference>
<dbReference type="InterPro" id="IPR051678">
    <property type="entry name" value="AGP_Transferase"/>
</dbReference>
<sequence>MKVSEIRNRINSVFPSVKIQDLQKNPTGQNNDVYIADGDIVYRFPKYVEGIEKMRKEVRVLNHVKEKVSLPVPDPLYMNIHTEDVGRVFIGYPRIEGIPLWKESFNTIENEDVLKHLASQLGGFLKDLHSTSADGIFTNQNEPPGCRVKQLYINIQNDLFPYMNEKAKARITSRFNRFIGYGVSIDSVLIHGDFGASNILWSSHNHQITGIIDFGETSYGDPAYDFAGLAASYGDEFTIKCLEHYFDDDRIFDRAKFYQSTFALQEALHGLRNKNDQAFENGMKDYL</sequence>
<evidence type="ECO:0000259" key="1">
    <source>
        <dbReference type="Pfam" id="PF01636"/>
    </source>
</evidence>
<dbReference type="Proteomes" id="UP000614490">
    <property type="component" value="Unassembled WGS sequence"/>
</dbReference>
<reference evidence="2 3" key="1">
    <citation type="journal article" date="2005" name="Int. J. Syst. Evol. Microbiol.">
        <title>Halobacillus yeomjeoni sp. nov., isolated from a marine solar saltern in Korea.</title>
        <authorList>
            <person name="Yoon J.H."/>
            <person name="Kang S.J."/>
            <person name="Lee C.H."/>
            <person name="Oh H.W."/>
            <person name="Oh T.K."/>
        </authorList>
    </citation>
    <scope>NUCLEOTIDE SEQUENCE [LARGE SCALE GENOMIC DNA]</scope>
    <source>
        <strain evidence="2 3">KCTC 3957</strain>
    </source>
</reference>
<dbReference type="InterPro" id="IPR002575">
    <property type="entry name" value="Aminoglycoside_PTrfase"/>
</dbReference>
<proteinExistence type="predicted"/>
<gene>
    <name evidence="2" type="ORF">H0267_13535</name>
</gene>